<protein>
    <submittedName>
        <fullName evidence="6">Uncharacterized protein</fullName>
    </submittedName>
</protein>
<evidence type="ECO:0000256" key="3">
    <source>
        <dbReference type="RuleBase" id="RU000363"/>
    </source>
</evidence>
<dbReference type="PRINTS" id="PR00081">
    <property type="entry name" value="GDHRDH"/>
</dbReference>
<dbReference type="InterPro" id="IPR036291">
    <property type="entry name" value="NAD(P)-bd_dom_sf"/>
</dbReference>
<organism evidence="6">
    <name type="scientific">Mucochytrium quahogii</name>
    <dbReference type="NCBI Taxonomy" id="96639"/>
    <lineage>
        <taxon>Eukaryota</taxon>
        <taxon>Sar</taxon>
        <taxon>Stramenopiles</taxon>
        <taxon>Bigyra</taxon>
        <taxon>Labyrinthulomycetes</taxon>
        <taxon>Thraustochytrida</taxon>
        <taxon>Thraustochytriidae</taxon>
        <taxon>Mucochytrium</taxon>
    </lineage>
</organism>
<keyword evidence="2" id="KW-0560">Oxidoreductase</keyword>
<dbReference type="AlphaFoldDB" id="A0A7S2W9T6"/>
<dbReference type="Pfam" id="PF00106">
    <property type="entry name" value="adh_short"/>
    <property type="match status" value="1"/>
</dbReference>
<evidence type="ECO:0000256" key="2">
    <source>
        <dbReference type="ARBA" id="ARBA00023002"/>
    </source>
</evidence>
<evidence type="ECO:0000256" key="1">
    <source>
        <dbReference type="ARBA" id="ARBA00006484"/>
    </source>
</evidence>
<gene>
    <name evidence="5" type="ORF">QSP1433_LOCUS5448</name>
    <name evidence="6" type="ORF">QSP1433_LOCUS5449</name>
</gene>
<dbReference type="PANTHER" id="PTHR24322">
    <property type="entry name" value="PKSB"/>
    <property type="match status" value="1"/>
</dbReference>
<evidence type="ECO:0000313" key="6">
    <source>
        <dbReference type="EMBL" id="CAD9676481.1"/>
    </source>
</evidence>
<dbReference type="EMBL" id="HBHK01008786">
    <property type="protein sequence ID" value="CAD9676478.1"/>
    <property type="molecule type" value="Transcribed_RNA"/>
</dbReference>
<accession>A0A7S2W9T6</accession>
<dbReference type="PANTHER" id="PTHR24322:SF736">
    <property type="entry name" value="RETINOL DEHYDROGENASE 10"/>
    <property type="match status" value="1"/>
</dbReference>
<evidence type="ECO:0000313" key="5">
    <source>
        <dbReference type="EMBL" id="CAD9676478.1"/>
    </source>
</evidence>
<dbReference type="Gene3D" id="3.40.50.720">
    <property type="entry name" value="NAD(P)-binding Rossmann-like Domain"/>
    <property type="match status" value="1"/>
</dbReference>
<sequence length="320" mass="35186">MLWLVGGVVSTLFGLVVLCLVLMLPSVRGLGKKNGKFNIDGRVVVVTGAGNGIGKELCRAIASRFKGCTVYMIDRDVDKLEEAKQMVEKQGRETCTRVFAHPCDITVLEDFSRVCMDIKSSAGKRGEHVSLLVNNAGTVYGRTWDDLTISEFENSLRLGPLCHFASYKLFLADMLKANDGMVVTIGSLMSLLPGSKLVEYCTSKAGVLALHDAMRLEVGKSSSDGVHFLSVLPYAVDTGMFRGAFEADSLWLTRRLFPFLETCLVVDRVVVGIVDKEYSIVLPWILTFAPYIVRVLPIPVFEWCLSLMGARDGMDTLRGI</sequence>
<comment type="similarity">
    <text evidence="1 3">Belongs to the short-chain dehydrogenases/reductases (SDR) family.</text>
</comment>
<reference evidence="6" key="1">
    <citation type="submission" date="2021-01" db="EMBL/GenBank/DDBJ databases">
        <authorList>
            <person name="Corre E."/>
            <person name="Pelletier E."/>
            <person name="Niang G."/>
            <person name="Scheremetjew M."/>
            <person name="Finn R."/>
            <person name="Kale V."/>
            <person name="Holt S."/>
            <person name="Cochrane G."/>
            <person name="Meng A."/>
            <person name="Brown T."/>
            <person name="Cohen L."/>
        </authorList>
    </citation>
    <scope>NUCLEOTIDE SEQUENCE</scope>
    <source>
        <strain evidence="6">NY070348D</strain>
    </source>
</reference>
<name>A0A7S2W9T6_9STRA</name>
<feature type="chain" id="PRO_5036212055" evidence="4">
    <location>
        <begin position="30"/>
        <end position="320"/>
    </location>
</feature>
<dbReference type="InterPro" id="IPR020904">
    <property type="entry name" value="Sc_DH/Rdtase_CS"/>
</dbReference>
<keyword evidence="4" id="KW-0732">Signal</keyword>
<proteinExistence type="inferred from homology"/>
<dbReference type="PROSITE" id="PS00061">
    <property type="entry name" value="ADH_SHORT"/>
    <property type="match status" value="1"/>
</dbReference>
<dbReference type="SUPFAM" id="SSF51735">
    <property type="entry name" value="NAD(P)-binding Rossmann-fold domains"/>
    <property type="match status" value="1"/>
</dbReference>
<dbReference type="PRINTS" id="PR00080">
    <property type="entry name" value="SDRFAMILY"/>
</dbReference>
<dbReference type="InterPro" id="IPR002347">
    <property type="entry name" value="SDR_fam"/>
</dbReference>
<evidence type="ECO:0000256" key="4">
    <source>
        <dbReference type="SAM" id="SignalP"/>
    </source>
</evidence>
<feature type="signal peptide" evidence="4">
    <location>
        <begin position="1"/>
        <end position="29"/>
    </location>
</feature>
<dbReference type="EMBL" id="HBHK01008787">
    <property type="protein sequence ID" value="CAD9676481.1"/>
    <property type="molecule type" value="Transcribed_RNA"/>
</dbReference>
<dbReference type="GO" id="GO:0016616">
    <property type="term" value="F:oxidoreductase activity, acting on the CH-OH group of donors, NAD or NADP as acceptor"/>
    <property type="evidence" value="ECO:0007669"/>
    <property type="project" value="TreeGrafter"/>
</dbReference>